<organism evidence="3">
    <name type="scientific">mine drainage metagenome</name>
    <dbReference type="NCBI Taxonomy" id="410659"/>
    <lineage>
        <taxon>unclassified sequences</taxon>
        <taxon>metagenomes</taxon>
        <taxon>ecological metagenomes</taxon>
    </lineage>
</organism>
<dbReference type="EMBL" id="MLJW01000058">
    <property type="protein sequence ID" value="OIR04300.1"/>
    <property type="molecule type" value="Genomic_DNA"/>
</dbReference>
<sequence length="123" mass="13513">MAARTTRTHSGPDSKGVVRFGRWELEGEAYLFVVAGAVIAILVFILAAALAFPTRVCVTSLPLVVSTAWVKIFVIGRPPHYVGDFFEGLIVGRHFDLGRTLRSRSSHPRPWRANPRGVFGGRP</sequence>
<proteinExistence type="predicted"/>
<name>A0A1J5SRN9_9ZZZZ</name>
<evidence type="ECO:0000256" key="2">
    <source>
        <dbReference type="SAM" id="Phobius"/>
    </source>
</evidence>
<keyword evidence="2" id="KW-0472">Membrane</keyword>
<feature type="transmembrane region" description="Helical" evidence="2">
    <location>
        <begin position="29"/>
        <end position="52"/>
    </location>
</feature>
<keyword evidence="2" id="KW-0812">Transmembrane</keyword>
<reference evidence="3" key="1">
    <citation type="submission" date="2016-10" db="EMBL/GenBank/DDBJ databases">
        <title>Sequence of Gallionella enrichment culture.</title>
        <authorList>
            <person name="Poehlein A."/>
            <person name="Muehling M."/>
            <person name="Daniel R."/>
        </authorList>
    </citation>
    <scope>NUCLEOTIDE SEQUENCE</scope>
</reference>
<evidence type="ECO:0000256" key="1">
    <source>
        <dbReference type="SAM" id="MobiDB-lite"/>
    </source>
</evidence>
<feature type="region of interest" description="Disordered" evidence="1">
    <location>
        <begin position="102"/>
        <end position="123"/>
    </location>
</feature>
<evidence type="ECO:0000313" key="3">
    <source>
        <dbReference type="EMBL" id="OIR04300.1"/>
    </source>
</evidence>
<accession>A0A1J5SRN9</accession>
<dbReference type="AlphaFoldDB" id="A0A1J5SRN9"/>
<keyword evidence="2" id="KW-1133">Transmembrane helix</keyword>
<protein>
    <submittedName>
        <fullName evidence="3">Uncharacterized protein</fullName>
    </submittedName>
</protein>
<comment type="caution">
    <text evidence="3">The sequence shown here is derived from an EMBL/GenBank/DDBJ whole genome shotgun (WGS) entry which is preliminary data.</text>
</comment>
<gene>
    <name evidence="3" type="ORF">GALL_135000</name>
</gene>